<organism evidence="1">
    <name type="scientific">marine metagenome</name>
    <dbReference type="NCBI Taxonomy" id="408172"/>
    <lineage>
        <taxon>unclassified sequences</taxon>
        <taxon>metagenomes</taxon>
        <taxon>ecological metagenomes</taxon>
    </lineage>
</organism>
<dbReference type="EMBL" id="UINC01157562">
    <property type="protein sequence ID" value="SVD54618.1"/>
    <property type="molecule type" value="Genomic_DNA"/>
</dbReference>
<protein>
    <submittedName>
        <fullName evidence="1">Uncharacterized protein</fullName>
    </submittedName>
</protein>
<name>A0A382W915_9ZZZZ</name>
<accession>A0A382W915</accession>
<sequence length="38" mass="4522">MGLIWIIFTWFYGEEDSIYFDEPPVKTCPNQEEECAYG</sequence>
<gene>
    <name evidence="1" type="ORF">METZ01_LOCUS407472</name>
</gene>
<reference evidence="1" key="1">
    <citation type="submission" date="2018-05" db="EMBL/GenBank/DDBJ databases">
        <authorList>
            <person name="Lanie J.A."/>
            <person name="Ng W.-L."/>
            <person name="Kazmierczak K.M."/>
            <person name="Andrzejewski T.M."/>
            <person name="Davidsen T.M."/>
            <person name="Wayne K.J."/>
            <person name="Tettelin H."/>
            <person name="Glass J.I."/>
            <person name="Rusch D."/>
            <person name="Podicherti R."/>
            <person name="Tsui H.-C.T."/>
            <person name="Winkler M.E."/>
        </authorList>
    </citation>
    <scope>NUCLEOTIDE SEQUENCE</scope>
</reference>
<evidence type="ECO:0000313" key="1">
    <source>
        <dbReference type="EMBL" id="SVD54618.1"/>
    </source>
</evidence>
<dbReference type="AlphaFoldDB" id="A0A382W915"/>
<proteinExistence type="predicted"/>